<dbReference type="InterPro" id="IPR052069">
    <property type="entry name" value="Ca-reg_mRNA-binding_domain"/>
</dbReference>
<evidence type="ECO:0000313" key="3">
    <source>
        <dbReference type="EMBL" id="CAD8357571.1"/>
    </source>
</evidence>
<keyword evidence="1" id="KW-0597">Phosphoprotein</keyword>
<dbReference type="PANTHER" id="PTHR12962">
    <property type="entry name" value="CALCIUM-REGULATED HEAT STABLE PROTEIN CRHSP-24-RELATED"/>
    <property type="match status" value="1"/>
</dbReference>
<dbReference type="GO" id="GO:0043488">
    <property type="term" value="P:regulation of mRNA stability"/>
    <property type="evidence" value="ECO:0007669"/>
    <property type="project" value="TreeGrafter"/>
</dbReference>
<dbReference type="PROSITE" id="PS51857">
    <property type="entry name" value="CSD_2"/>
    <property type="match status" value="2"/>
</dbReference>
<dbReference type="Pfam" id="PF00313">
    <property type="entry name" value="CSD"/>
    <property type="match status" value="2"/>
</dbReference>
<accession>A0A7S0AB20</accession>
<feature type="domain" description="CSD" evidence="2">
    <location>
        <begin position="301"/>
        <end position="368"/>
    </location>
</feature>
<dbReference type="InterPro" id="IPR002059">
    <property type="entry name" value="CSP_DNA-bd"/>
</dbReference>
<dbReference type="EMBL" id="HBEG01021430">
    <property type="protein sequence ID" value="CAD8357571.1"/>
    <property type="molecule type" value="Transcribed_RNA"/>
</dbReference>
<reference evidence="3" key="1">
    <citation type="submission" date="2021-01" db="EMBL/GenBank/DDBJ databases">
        <authorList>
            <person name="Corre E."/>
            <person name="Pelletier E."/>
            <person name="Niang G."/>
            <person name="Scheremetjew M."/>
            <person name="Finn R."/>
            <person name="Kale V."/>
            <person name="Holt S."/>
            <person name="Cochrane G."/>
            <person name="Meng A."/>
            <person name="Brown T."/>
            <person name="Cohen L."/>
        </authorList>
    </citation>
    <scope>NUCLEOTIDE SEQUENCE</scope>
    <source>
        <strain evidence="3">Pbaha01</strain>
    </source>
</reference>
<dbReference type="PANTHER" id="PTHR12962:SF1">
    <property type="entry name" value="COLD SHOCK DOMAIN-CONTAINING PROTEIN CG9705"/>
    <property type="match status" value="1"/>
</dbReference>
<dbReference type="SUPFAM" id="SSF50249">
    <property type="entry name" value="Nucleic acid-binding proteins"/>
    <property type="match status" value="4"/>
</dbReference>
<proteinExistence type="predicted"/>
<evidence type="ECO:0000256" key="1">
    <source>
        <dbReference type="ARBA" id="ARBA00022553"/>
    </source>
</evidence>
<dbReference type="GO" id="GO:0003730">
    <property type="term" value="F:mRNA 3'-UTR binding"/>
    <property type="evidence" value="ECO:0007669"/>
    <property type="project" value="TreeGrafter"/>
</dbReference>
<protein>
    <recommendedName>
        <fullName evidence="2">CSD domain-containing protein</fullName>
    </recommendedName>
</protein>
<feature type="domain" description="CSD" evidence="2">
    <location>
        <begin position="2"/>
        <end position="68"/>
    </location>
</feature>
<evidence type="ECO:0000259" key="2">
    <source>
        <dbReference type="PROSITE" id="PS51857"/>
    </source>
</evidence>
<dbReference type="InterPro" id="IPR012340">
    <property type="entry name" value="NA-bd_OB-fold"/>
</dbReference>
<dbReference type="InterPro" id="IPR011129">
    <property type="entry name" value="CSD"/>
</dbReference>
<dbReference type="SMART" id="SM00357">
    <property type="entry name" value="CSP"/>
    <property type="match status" value="4"/>
</dbReference>
<name>A0A7S0AB20_9DINO</name>
<organism evidence="3">
    <name type="scientific">Pyrodinium bahamense</name>
    <dbReference type="NCBI Taxonomy" id="73915"/>
    <lineage>
        <taxon>Eukaryota</taxon>
        <taxon>Sar</taxon>
        <taxon>Alveolata</taxon>
        <taxon>Dinophyceae</taxon>
        <taxon>Gonyaulacales</taxon>
        <taxon>Pyrocystaceae</taxon>
        <taxon>Pyrodinium</taxon>
    </lineage>
</organism>
<dbReference type="GO" id="GO:0005737">
    <property type="term" value="C:cytoplasm"/>
    <property type="evidence" value="ECO:0007669"/>
    <property type="project" value="TreeGrafter"/>
</dbReference>
<sequence length="390" mass="41904">MKYSGVIKSFNPQKGWGFIECEQTQLLYGKDMFVLKNALPGGTASKGDEVSFTVVQEHNGPIATDVQLLKRAPVMPGAGLSMPLAPAGLSCAPALNAFNGAGAGSLYSGTVKSFSMETGWGMISSPEMMQMYGKDIFFSKNAVQGGYAAPGEQVRFSIKMEAKGPAAATVQVLWRPQPMVGPPRPKFPPLPSPYAVAGMWPPMGPSMGAKKMPSKDQTFFGVLKSFSEDKGWGHITCEATSRLYGKDVFLMRGALNNQVVQPKQLLSFKVHLGAKGPQANMVTLLPPGSFRTEGEVEEVTTFTGHIKSFNEEKGWGFITGEDLQGIFGKDIFVHKRELDGSTPQQGEEVQFSVEIDEGGQPVAKSASLSTRSYDAARSAQTGLNARVAPY</sequence>
<dbReference type="AlphaFoldDB" id="A0A7S0AB20"/>
<dbReference type="Gene3D" id="2.40.50.140">
    <property type="entry name" value="Nucleic acid-binding proteins"/>
    <property type="match status" value="4"/>
</dbReference>
<gene>
    <name evidence="3" type="ORF">PBAH0796_LOCUS12938</name>
</gene>